<dbReference type="InterPro" id="IPR012341">
    <property type="entry name" value="6hp_glycosidase-like_sf"/>
</dbReference>
<dbReference type="SUPFAM" id="SSF52833">
    <property type="entry name" value="Thioredoxin-like"/>
    <property type="match status" value="1"/>
</dbReference>
<evidence type="ECO:0000313" key="2">
    <source>
        <dbReference type="EMBL" id="KAF2154554.1"/>
    </source>
</evidence>
<dbReference type="Proteomes" id="UP000799439">
    <property type="component" value="Unassembled WGS sequence"/>
</dbReference>
<proteinExistence type="predicted"/>
<dbReference type="Pfam" id="PF03190">
    <property type="entry name" value="Thioredox_DsbH"/>
    <property type="match status" value="1"/>
</dbReference>
<dbReference type="EMBL" id="ML996083">
    <property type="protein sequence ID" value="KAF2154554.1"/>
    <property type="molecule type" value="Genomic_DNA"/>
</dbReference>
<dbReference type="GO" id="GO:0003824">
    <property type="term" value="F:catalytic activity"/>
    <property type="evidence" value="ECO:0007669"/>
    <property type="project" value="UniProtKB-ARBA"/>
</dbReference>
<dbReference type="InterPro" id="IPR008928">
    <property type="entry name" value="6-hairpin_glycosidase_sf"/>
</dbReference>
<keyword evidence="3" id="KW-1185">Reference proteome</keyword>
<dbReference type="Gene3D" id="3.40.30.10">
    <property type="entry name" value="Glutaredoxin"/>
    <property type="match status" value="1"/>
</dbReference>
<dbReference type="OrthoDB" id="1923667at2759"/>
<name>A0A9P4J4B2_9PEZI</name>
<sequence>MDTPGSATDPTAVSSTVSAGQLINRCLESKSPYVRSHADNPTAWQLWTPETLDLARRTNKLLFVSIGYSACHWCHVMAHESFDHPRIAKLLNDNFIPIKIDREERPDIDRVYMDFLQATTGGGGWPLNVFVTPQLQPLFGGTYWPGPNSEMPGRGGSFEVILEKVAQTWHEQESKCREDAGRITAQLRQFAQEGTLAASRTDSTVDAEAEPELPDLEMLEDAYEHYKMRYDDKFGGFGGAPKFPTPAHLSFLLRLGRWPSTVTDIVGEEEIADAQDMAVKTLLAMAKGGIKDQVGNGFSRYSVTRDWSLPHFEKMLYDNSQLLNAYLDAYLITKDPLLLDTVHDIATYLSSDLIQSQTGGFHASEDADSAPSFSVKEHKEGAFYVWSLDEFKRVISDDKAAEMCAEYYNVKPGGNVSSRFDAQGELEGLNTLTINATIPDLASKHSVTEEEIVKIISSSNARLLQYRDANRPRPHLDDKIVTSWNGLAISGLARTAAAFATLSPDRSSTYLQSALRSAEFIHKSLYDSSSKTLLRVYREGPGSVPGFADDYAFLISGLLDLYAATFDEKWLEWAHDLQETQIKLFYDEDRSGGFFSTPKDSEDILIRSKDAMDNAEPSTNGVSAVNLFRLDALLKTTTGSEGASAANAKVHEKDLHSLALKTIRTFEVEMGQHPGLMTGLLAGVVISRLELKSVLLSGKGAKVDSALKELREGVWPGVVVLKVSDNGPGEWLKSKNEVLASVDPAREMVQVCSGTQCMLVDQPGDLAKLLTGL</sequence>
<feature type="domain" description="Spermatogenesis-associated protein 20-like TRX" evidence="1">
    <location>
        <begin position="24"/>
        <end position="187"/>
    </location>
</feature>
<dbReference type="GO" id="GO:0005975">
    <property type="term" value="P:carbohydrate metabolic process"/>
    <property type="evidence" value="ECO:0007669"/>
    <property type="project" value="InterPro"/>
</dbReference>
<dbReference type="CDD" id="cd02955">
    <property type="entry name" value="SSP411"/>
    <property type="match status" value="1"/>
</dbReference>
<accession>A0A9P4J4B2</accession>
<dbReference type="InterPro" id="IPR036249">
    <property type="entry name" value="Thioredoxin-like_sf"/>
</dbReference>
<dbReference type="InterPro" id="IPR004879">
    <property type="entry name" value="Ssp411-like_TRX"/>
</dbReference>
<comment type="caution">
    <text evidence="2">The sequence shown here is derived from an EMBL/GenBank/DDBJ whole genome shotgun (WGS) entry which is preliminary data.</text>
</comment>
<reference evidence="2" key="1">
    <citation type="journal article" date="2020" name="Stud. Mycol.">
        <title>101 Dothideomycetes genomes: a test case for predicting lifestyles and emergence of pathogens.</title>
        <authorList>
            <person name="Haridas S."/>
            <person name="Albert R."/>
            <person name="Binder M."/>
            <person name="Bloem J."/>
            <person name="Labutti K."/>
            <person name="Salamov A."/>
            <person name="Andreopoulos B."/>
            <person name="Baker S."/>
            <person name="Barry K."/>
            <person name="Bills G."/>
            <person name="Bluhm B."/>
            <person name="Cannon C."/>
            <person name="Castanera R."/>
            <person name="Culley D."/>
            <person name="Daum C."/>
            <person name="Ezra D."/>
            <person name="Gonzalez J."/>
            <person name="Henrissat B."/>
            <person name="Kuo A."/>
            <person name="Liang C."/>
            <person name="Lipzen A."/>
            <person name="Lutzoni F."/>
            <person name="Magnuson J."/>
            <person name="Mondo S."/>
            <person name="Nolan M."/>
            <person name="Ohm R."/>
            <person name="Pangilinan J."/>
            <person name="Park H.-J."/>
            <person name="Ramirez L."/>
            <person name="Alfaro M."/>
            <person name="Sun H."/>
            <person name="Tritt A."/>
            <person name="Yoshinaga Y."/>
            <person name="Zwiers L.-H."/>
            <person name="Turgeon B."/>
            <person name="Goodwin S."/>
            <person name="Spatafora J."/>
            <person name="Crous P."/>
            <person name="Grigoriev I."/>
        </authorList>
    </citation>
    <scope>NUCLEOTIDE SEQUENCE</scope>
    <source>
        <strain evidence="2">CBS 260.36</strain>
    </source>
</reference>
<dbReference type="PANTHER" id="PTHR42899">
    <property type="entry name" value="SPERMATOGENESIS-ASSOCIATED PROTEIN 20"/>
    <property type="match status" value="1"/>
</dbReference>
<dbReference type="SUPFAM" id="SSF48208">
    <property type="entry name" value="Six-hairpin glycosidases"/>
    <property type="match status" value="1"/>
</dbReference>
<dbReference type="PANTHER" id="PTHR42899:SF1">
    <property type="entry name" value="SPERMATOGENESIS-ASSOCIATED PROTEIN 20"/>
    <property type="match status" value="1"/>
</dbReference>
<evidence type="ECO:0000259" key="1">
    <source>
        <dbReference type="Pfam" id="PF03190"/>
    </source>
</evidence>
<dbReference type="InterPro" id="IPR024705">
    <property type="entry name" value="Ssp411"/>
</dbReference>
<dbReference type="PIRSF" id="PIRSF006402">
    <property type="entry name" value="UCP006402_thioredoxin"/>
    <property type="match status" value="1"/>
</dbReference>
<organism evidence="2 3">
    <name type="scientific">Myriangium duriaei CBS 260.36</name>
    <dbReference type="NCBI Taxonomy" id="1168546"/>
    <lineage>
        <taxon>Eukaryota</taxon>
        <taxon>Fungi</taxon>
        <taxon>Dikarya</taxon>
        <taxon>Ascomycota</taxon>
        <taxon>Pezizomycotina</taxon>
        <taxon>Dothideomycetes</taxon>
        <taxon>Dothideomycetidae</taxon>
        <taxon>Myriangiales</taxon>
        <taxon>Myriangiaceae</taxon>
        <taxon>Myriangium</taxon>
    </lineage>
</organism>
<dbReference type="AlphaFoldDB" id="A0A9P4J4B2"/>
<gene>
    <name evidence="2" type="ORF">K461DRAFT_222855</name>
</gene>
<protein>
    <recommendedName>
        <fullName evidence="1">Spermatogenesis-associated protein 20-like TRX domain-containing protein</fullName>
    </recommendedName>
</protein>
<dbReference type="Gene3D" id="1.50.10.10">
    <property type="match status" value="1"/>
</dbReference>
<evidence type="ECO:0000313" key="3">
    <source>
        <dbReference type="Proteomes" id="UP000799439"/>
    </source>
</evidence>